<comment type="caution">
    <text evidence="2">The sequence shown here is derived from an EMBL/GenBank/DDBJ whole genome shotgun (WGS) entry which is preliminary data.</text>
</comment>
<dbReference type="RefSeq" id="WP_345556153.1">
    <property type="nucleotide sequence ID" value="NZ_BAABIK010000007.1"/>
</dbReference>
<name>A0ABP9GK79_9ACTN</name>
<sequence>MRPAEDATGFQASARRGVAEPTFARPVRHRRLARDHERDPAGAEPWSRPR</sequence>
<reference evidence="3" key="1">
    <citation type="journal article" date="2019" name="Int. J. Syst. Evol. Microbiol.">
        <title>The Global Catalogue of Microorganisms (GCM) 10K type strain sequencing project: providing services to taxonomists for standard genome sequencing and annotation.</title>
        <authorList>
            <consortium name="The Broad Institute Genomics Platform"/>
            <consortium name="The Broad Institute Genome Sequencing Center for Infectious Disease"/>
            <person name="Wu L."/>
            <person name="Ma J."/>
        </authorList>
    </citation>
    <scope>NUCLEOTIDE SEQUENCE [LARGE SCALE GENOMIC DNA]</scope>
    <source>
        <strain evidence="3">JCM 18123</strain>
    </source>
</reference>
<accession>A0ABP9GK79</accession>
<dbReference type="EMBL" id="BAABIK010000007">
    <property type="protein sequence ID" value="GAA4936784.1"/>
    <property type="molecule type" value="Genomic_DNA"/>
</dbReference>
<evidence type="ECO:0000256" key="1">
    <source>
        <dbReference type="SAM" id="MobiDB-lite"/>
    </source>
</evidence>
<protein>
    <submittedName>
        <fullName evidence="2">Uncharacterized protein</fullName>
    </submittedName>
</protein>
<feature type="region of interest" description="Disordered" evidence="1">
    <location>
        <begin position="1"/>
        <end position="50"/>
    </location>
</feature>
<gene>
    <name evidence="2" type="ORF">GCM10023224_17130</name>
</gene>
<proteinExistence type="predicted"/>
<evidence type="ECO:0000313" key="3">
    <source>
        <dbReference type="Proteomes" id="UP001499993"/>
    </source>
</evidence>
<keyword evidence="3" id="KW-1185">Reference proteome</keyword>
<organism evidence="2 3">
    <name type="scientific">Streptomonospora halophila</name>
    <dbReference type="NCBI Taxonomy" id="427369"/>
    <lineage>
        <taxon>Bacteria</taxon>
        <taxon>Bacillati</taxon>
        <taxon>Actinomycetota</taxon>
        <taxon>Actinomycetes</taxon>
        <taxon>Streptosporangiales</taxon>
        <taxon>Nocardiopsidaceae</taxon>
        <taxon>Streptomonospora</taxon>
    </lineage>
</organism>
<evidence type="ECO:0000313" key="2">
    <source>
        <dbReference type="EMBL" id="GAA4936784.1"/>
    </source>
</evidence>
<dbReference type="Proteomes" id="UP001499993">
    <property type="component" value="Unassembled WGS sequence"/>
</dbReference>